<proteinExistence type="predicted"/>
<keyword evidence="3" id="KW-1185">Reference proteome</keyword>
<dbReference type="InterPro" id="IPR002654">
    <property type="entry name" value="Glyco_trans_25"/>
</dbReference>
<accession>G6E9U7</accession>
<evidence type="ECO:0000313" key="2">
    <source>
        <dbReference type="EMBL" id="EHJ61952.1"/>
    </source>
</evidence>
<dbReference type="Pfam" id="PF01755">
    <property type="entry name" value="Glyco_transf_25"/>
    <property type="match status" value="1"/>
</dbReference>
<evidence type="ECO:0000259" key="1">
    <source>
        <dbReference type="Pfam" id="PF01755"/>
    </source>
</evidence>
<dbReference type="PATRIC" id="fig|1088721.3.peg.1103"/>
<name>G6E9U7_9SPHN</name>
<dbReference type="eggNOG" id="COG3306">
    <property type="taxonomic scope" value="Bacteria"/>
</dbReference>
<dbReference type="AlphaFoldDB" id="G6E9U7"/>
<comment type="caution">
    <text evidence="2">The sequence shown here is derived from an EMBL/GenBank/DDBJ whole genome shotgun (WGS) entry which is preliminary data.</text>
</comment>
<gene>
    <name evidence="2" type="ORF">NSU_1118</name>
</gene>
<dbReference type="STRING" id="1088721.JI59_14510"/>
<dbReference type="GO" id="GO:0016740">
    <property type="term" value="F:transferase activity"/>
    <property type="evidence" value="ECO:0007669"/>
    <property type="project" value="UniProtKB-KW"/>
</dbReference>
<sequence>MAENASPCPVVVISMTDAHQRRAAFSARARDAKVPWCFVDARTELVEGLSYDEQAVERNKGRQLTKGERGCYSSHFAVWQDMVRSGTRQCIVLEDDVIVDWAFLEQLCATDLEAHAIPYLRLYAKVPTFSRVVRRDFLQHSRSVIELVGHPYGTQGYAITLSGARRFMAASATVCRPIDDQMDRSWDHGVRNYALFPAPIVEEFVPSGIGAERFGAGRGAAYHAPRQRLARWIDRQRIRAKKLSVLRGR</sequence>
<organism evidence="2 3">
    <name type="scientific">Novosphingobium pentaromativorans US6-1</name>
    <dbReference type="NCBI Taxonomy" id="1088721"/>
    <lineage>
        <taxon>Bacteria</taxon>
        <taxon>Pseudomonadati</taxon>
        <taxon>Pseudomonadota</taxon>
        <taxon>Alphaproteobacteria</taxon>
        <taxon>Sphingomonadales</taxon>
        <taxon>Sphingomonadaceae</taxon>
        <taxon>Novosphingobium</taxon>
    </lineage>
</organism>
<dbReference type="Proteomes" id="UP000004030">
    <property type="component" value="Unassembled WGS sequence"/>
</dbReference>
<protein>
    <submittedName>
        <fullName evidence="2">Glycosyltransferase involved in LPS biosynthesis-like protein</fullName>
    </submittedName>
</protein>
<dbReference type="CDD" id="cd06532">
    <property type="entry name" value="Glyco_transf_25"/>
    <property type="match status" value="1"/>
</dbReference>
<keyword evidence="2" id="KW-0808">Transferase</keyword>
<dbReference type="EMBL" id="AGFM01000013">
    <property type="protein sequence ID" value="EHJ61952.1"/>
    <property type="molecule type" value="Genomic_DNA"/>
</dbReference>
<reference evidence="2 3" key="1">
    <citation type="journal article" date="2012" name="J. Bacteriol.">
        <title>Genome sequence of benzo(a)pyrene-degrading bacterium Novosphingobium pentaromativorans US6-1.</title>
        <authorList>
            <person name="Luo Y.R."/>
            <person name="Kang S.G."/>
            <person name="Kim S.J."/>
            <person name="Kim M.R."/>
            <person name="Li N."/>
            <person name="Lee J.H."/>
            <person name="Kwon K.K."/>
        </authorList>
    </citation>
    <scope>NUCLEOTIDE SEQUENCE [LARGE SCALE GENOMIC DNA]</scope>
    <source>
        <strain evidence="2 3">US6-1</strain>
    </source>
</reference>
<dbReference type="RefSeq" id="WP_007012033.1">
    <property type="nucleotide sequence ID" value="NZ_AGFM01000013.1"/>
</dbReference>
<evidence type="ECO:0000313" key="3">
    <source>
        <dbReference type="Proteomes" id="UP000004030"/>
    </source>
</evidence>
<feature type="domain" description="Glycosyl transferase family 25" evidence="1">
    <location>
        <begin position="10"/>
        <end position="182"/>
    </location>
</feature>